<dbReference type="OrthoDB" id="2958217at2759"/>
<reference evidence="3" key="1">
    <citation type="journal article" date="2020" name="Stud. Mycol.">
        <title>101 Dothideomycetes genomes: a test case for predicting lifestyles and emergence of pathogens.</title>
        <authorList>
            <person name="Haridas S."/>
            <person name="Albert R."/>
            <person name="Binder M."/>
            <person name="Bloem J."/>
            <person name="Labutti K."/>
            <person name="Salamov A."/>
            <person name="Andreopoulos B."/>
            <person name="Baker S."/>
            <person name="Barry K."/>
            <person name="Bills G."/>
            <person name="Bluhm B."/>
            <person name="Cannon C."/>
            <person name="Castanera R."/>
            <person name="Culley D."/>
            <person name="Daum C."/>
            <person name="Ezra D."/>
            <person name="Gonzalez J."/>
            <person name="Henrissat B."/>
            <person name="Kuo A."/>
            <person name="Liang C."/>
            <person name="Lipzen A."/>
            <person name="Lutzoni F."/>
            <person name="Magnuson J."/>
            <person name="Mondo S."/>
            <person name="Nolan M."/>
            <person name="Ohm R."/>
            <person name="Pangilinan J."/>
            <person name="Park H.-J."/>
            <person name="Ramirez L."/>
            <person name="Alfaro M."/>
            <person name="Sun H."/>
            <person name="Tritt A."/>
            <person name="Yoshinaga Y."/>
            <person name="Zwiers L.-H."/>
            <person name="Turgeon B."/>
            <person name="Goodwin S."/>
            <person name="Spatafora J."/>
            <person name="Crous P."/>
            <person name="Grigoriev I."/>
        </authorList>
    </citation>
    <scope>NUCLEOTIDE SEQUENCE</scope>
    <source>
        <strain evidence="3">CBS 122367</strain>
    </source>
</reference>
<evidence type="ECO:0000256" key="1">
    <source>
        <dbReference type="SAM" id="MobiDB-lite"/>
    </source>
</evidence>
<gene>
    <name evidence="3" type="ORF">K458DRAFT_280843</name>
</gene>
<evidence type="ECO:0000259" key="2">
    <source>
        <dbReference type="Pfam" id="PF06985"/>
    </source>
</evidence>
<proteinExistence type="predicted"/>
<name>A0A6G1IWJ6_9PLEO</name>
<feature type="non-terminal residue" evidence="3">
    <location>
        <position position="1"/>
    </location>
</feature>
<dbReference type="AlphaFoldDB" id="A0A6G1IWJ6"/>
<protein>
    <recommendedName>
        <fullName evidence="2">Heterokaryon incompatibility domain-containing protein</fullName>
    </recommendedName>
</protein>
<accession>A0A6G1IWJ6</accession>
<dbReference type="Proteomes" id="UP000799291">
    <property type="component" value="Unassembled WGS sequence"/>
</dbReference>
<dbReference type="EMBL" id="MU005587">
    <property type="protein sequence ID" value="KAF2682488.1"/>
    <property type="molecule type" value="Genomic_DNA"/>
</dbReference>
<evidence type="ECO:0000313" key="4">
    <source>
        <dbReference type="Proteomes" id="UP000799291"/>
    </source>
</evidence>
<feature type="domain" description="Heterokaryon incompatibility" evidence="2">
    <location>
        <begin position="1"/>
        <end position="79"/>
    </location>
</feature>
<feature type="region of interest" description="Disordered" evidence="1">
    <location>
        <begin position="59"/>
        <end position="81"/>
    </location>
</feature>
<sequence length="114" mass="12987">VPPVIQDAIKITITLGIRYLWVDAYCIVQDEKEDWTMESQTMHETYRSALLSIGVVGSSSRKGGIFQPRNGQEIGKSPRRRPHGILDTRGWTMQEQYLSPRVLSYAGGQLFWDC</sequence>
<dbReference type="InterPro" id="IPR010730">
    <property type="entry name" value="HET"/>
</dbReference>
<organism evidence="3 4">
    <name type="scientific">Lentithecium fluviatile CBS 122367</name>
    <dbReference type="NCBI Taxonomy" id="1168545"/>
    <lineage>
        <taxon>Eukaryota</taxon>
        <taxon>Fungi</taxon>
        <taxon>Dikarya</taxon>
        <taxon>Ascomycota</taxon>
        <taxon>Pezizomycotina</taxon>
        <taxon>Dothideomycetes</taxon>
        <taxon>Pleosporomycetidae</taxon>
        <taxon>Pleosporales</taxon>
        <taxon>Massarineae</taxon>
        <taxon>Lentitheciaceae</taxon>
        <taxon>Lentithecium</taxon>
    </lineage>
</organism>
<dbReference type="PANTHER" id="PTHR33112:SF16">
    <property type="entry name" value="HETEROKARYON INCOMPATIBILITY DOMAIN-CONTAINING PROTEIN"/>
    <property type="match status" value="1"/>
</dbReference>
<feature type="non-terminal residue" evidence="3">
    <location>
        <position position="114"/>
    </location>
</feature>
<dbReference type="Pfam" id="PF06985">
    <property type="entry name" value="HET"/>
    <property type="match status" value="1"/>
</dbReference>
<evidence type="ECO:0000313" key="3">
    <source>
        <dbReference type="EMBL" id="KAF2682488.1"/>
    </source>
</evidence>
<keyword evidence="4" id="KW-1185">Reference proteome</keyword>
<dbReference type="PANTHER" id="PTHR33112">
    <property type="entry name" value="DOMAIN PROTEIN, PUTATIVE-RELATED"/>
    <property type="match status" value="1"/>
</dbReference>